<proteinExistence type="inferred from homology"/>
<evidence type="ECO:0000259" key="2">
    <source>
        <dbReference type="Pfam" id="PF01370"/>
    </source>
</evidence>
<sequence>MEILITGATGLIGQALCARLHVLGHRLSVLTRSAARARQRLGESVQCLTSLESLTSLDGYDAVINLAGEPIADKRWSAAQKQVLCDSRWTVTQRLAELIRAGQRPPCVLLSGSAVGYYGSQDETPLNEDDPPRDDFTYRLCARWEALAREAESEHTRVCLLRTGIVLAPNGGALGRMLPLFRLGLGGELGNGHQYMSWIHIDDMVNAILYLLDNPTLRGPFNMTAPYPVRNDQFVATLGEVLGRPTLLRVPAMALRALMGEASQILLGGQRVLPRHLEEAGFGFRYYDLREALDDIIR</sequence>
<comment type="similarity">
    <text evidence="1">Belongs to the NAD(P)-dependent epimerase/dehydratase family. SDR39U1 subfamily.</text>
</comment>
<dbReference type="Pfam" id="PF08338">
    <property type="entry name" value="DUF1731"/>
    <property type="match status" value="1"/>
</dbReference>
<dbReference type="RefSeq" id="WP_034162643.1">
    <property type="nucleotide sequence ID" value="NZ_CP006664.1"/>
</dbReference>
<dbReference type="PANTHER" id="PTHR11092">
    <property type="entry name" value="SUGAR NUCLEOTIDE EPIMERASE RELATED"/>
    <property type="match status" value="1"/>
</dbReference>
<dbReference type="SUPFAM" id="SSF51735">
    <property type="entry name" value="NAD(P)-binding Rossmann-fold domains"/>
    <property type="match status" value="1"/>
</dbReference>
<evidence type="ECO:0000256" key="1">
    <source>
        <dbReference type="ARBA" id="ARBA00009353"/>
    </source>
</evidence>
<dbReference type="NCBIfam" id="TIGR01777">
    <property type="entry name" value="yfcH"/>
    <property type="match status" value="1"/>
</dbReference>
<evidence type="ECO:0000313" key="4">
    <source>
        <dbReference type="EMBL" id="AIJ06910.1"/>
    </source>
</evidence>
<dbReference type="InterPro" id="IPR001509">
    <property type="entry name" value="Epimerase_deHydtase"/>
</dbReference>
<evidence type="ECO:0008006" key="6">
    <source>
        <dbReference type="Google" id="ProtNLM"/>
    </source>
</evidence>
<organism evidence="4 5">
    <name type="scientific">Edwardsiella anguillarum ET080813</name>
    <dbReference type="NCBI Taxonomy" id="667120"/>
    <lineage>
        <taxon>Bacteria</taxon>
        <taxon>Pseudomonadati</taxon>
        <taxon>Pseudomonadota</taxon>
        <taxon>Gammaproteobacteria</taxon>
        <taxon>Enterobacterales</taxon>
        <taxon>Hafniaceae</taxon>
        <taxon>Edwardsiella</taxon>
    </lineage>
</organism>
<feature type="domain" description="DUF1731" evidence="3">
    <location>
        <begin position="250"/>
        <end position="296"/>
    </location>
</feature>
<name>A0A076LED9_9GAMM</name>
<evidence type="ECO:0000313" key="5">
    <source>
        <dbReference type="Proteomes" id="UP000028681"/>
    </source>
</evidence>
<dbReference type="InterPro" id="IPR013549">
    <property type="entry name" value="DUF1731"/>
</dbReference>
<protein>
    <recommendedName>
        <fullName evidence="6">Cell division inhibitor</fullName>
    </recommendedName>
</protein>
<dbReference type="Pfam" id="PF01370">
    <property type="entry name" value="Epimerase"/>
    <property type="match status" value="1"/>
</dbReference>
<dbReference type="Proteomes" id="UP000028681">
    <property type="component" value="Chromosome"/>
</dbReference>
<dbReference type="AlphaFoldDB" id="A0A076LED9"/>
<dbReference type="InterPro" id="IPR010099">
    <property type="entry name" value="SDR39U1"/>
</dbReference>
<dbReference type="KEGG" id="ete:ETEE_0432"/>
<gene>
    <name evidence="4" type="ORF">ETEE_0432</name>
</gene>
<reference evidence="4 5" key="1">
    <citation type="journal article" date="2012" name="PLoS ONE">
        <title>Edwardsiella comparative phylogenomics reveal the new intra/inter-species taxonomic relationships, virulence evolution and niche adaptation mechanisms.</title>
        <authorList>
            <person name="Yang M."/>
            <person name="Lv Y."/>
            <person name="Xiao J."/>
            <person name="Wu H."/>
            <person name="Zheng H."/>
            <person name="Liu Q."/>
            <person name="Zhang Y."/>
            <person name="Wang Q."/>
        </authorList>
    </citation>
    <scope>NUCLEOTIDE SEQUENCE [LARGE SCALE GENOMIC DNA]</scope>
    <source>
        <strain evidence="5">080813</strain>
    </source>
</reference>
<dbReference type="HOGENOM" id="CLU_047373_0_3_6"/>
<accession>A0A076LED9</accession>
<dbReference type="CDD" id="cd05242">
    <property type="entry name" value="SDR_a8"/>
    <property type="match status" value="1"/>
</dbReference>
<dbReference type="InterPro" id="IPR036291">
    <property type="entry name" value="NAD(P)-bd_dom_sf"/>
</dbReference>
<dbReference type="PANTHER" id="PTHR11092:SF0">
    <property type="entry name" value="EPIMERASE FAMILY PROTEIN SDR39U1"/>
    <property type="match status" value="1"/>
</dbReference>
<dbReference type="EMBL" id="CP006664">
    <property type="protein sequence ID" value="AIJ06910.1"/>
    <property type="molecule type" value="Genomic_DNA"/>
</dbReference>
<dbReference type="GeneID" id="33938207"/>
<evidence type="ECO:0000259" key="3">
    <source>
        <dbReference type="Pfam" id="PF08338"/>
    </source>
</evidence>
<feature type="domain" description="NAD-dependent epimerase/dehydratase" evidence="2">
    <location>
        <begin position="3"/>
        <end position="216"/>
    </location>
</feature>
<dbReference type="Gene3D" id="3.40.50.720">
    <property type="entry name" value="NAD(P)-binding Rossmann-like Domain"/>
    <property type="match status" value="1"/>
</dbReference>